<keyword evidence="4 8" id="KW-0853">WD repeat</keyword>
<dbReference type="GO" id="GO:0000462">
    <property type="term" value="P:maturation of SSU-rRNA from tricistronic rRNA transcript (SSU-rRNA, 5.8S rRNA, LSU-rRNA)"/>
    <property type="evidence" value="ECO:0007669"/>
    <property type="project" value="TreeGrafter"/>
</dbReference>
<dbReference type="InterPro" id="IPR012952">
    <property type="entry name" value="BING4_C_dom"/>
</dbReference>
<dbReference type="PANTHER" id="PTHR14085">
    <property type="entry name" value="WD-REPEAT PROTEIN BING4"/>
    <property type="match status" value="1"/>
</dbReference>
<dbReference type="InterPro" id="IPR036322">
    <property type="entry name" value="WD40_repeat_dom_sf"/>
</dbReference>
<dbReference type="Proteomes" id="UP000054251">
    <property type="component" value="Unassembled WGS sequence"/>
</dbReference>
<evidence type="ECO:0000256" key="7">
    <source>
        <dbReference type="ARBA" id="ARBA00076453"/>
    </source>
</evidence>
<dbReference type="AlphaFoldDB" id="A0A0V1Q0L5"/>
<evidence type="ECO:0000256" key="6">
    <source>
        <dbReference type="ARBA" id="ARBA00023242"/>
    </source>
</evidence>
<dbReference type="GO" id="GO:0032040">
    <property type="term" value="C:small-subunit processome"/>
    <property type="evidence" value="ECO:0007669"/>
    <property type="project" value="TreeGrafter"/>
</dbReference>
<keyword evidence="6" id="KW-0539">Nucleus</keyword>
<feature type="compositionally biased region" description="Basic and acidic residues" evidence="9">
    <location>
        <begin position="453"/>
        <end position="468"/>
    </location>
</feature>
<feature type="compositionally biased region" description="Basic and acidic residues" evidence="9">
    <location>
        <begin position="13"/>
        <end position="22"/>
    </location>
</feature>
<feature type="repeat" description="WD" evidence="8">
    <location>
        <begin position="265"/>
        <end position="306"/>
    </location>
</feature>
<evidence type="ECO:0000313" key="11">
    <source>
        <dbReference type="EMBL" id="KSA01932.1"/>
    </source>
</evidence>
<dbReference type="Gene3D" id="2.130.10.10">
    <property type="entry name" value="YVTN repeat-like/Quinoprotein amine dehydrogenase"/>
    <property type="match status" value="1"/>
</dbReference>
<gene>
    <name evidence="11" type="ORF">AC631_02304</name>
</gene>
<evidence type="ECO:0000256" key="4">
    <source>
        <dbReference type="ARBA" id="ARBA00022574"/>
    </source>
</evidence>
<sequence>MALTGKMGSYDRSNTEKFERGGSKQQRKAKYTKDKKLNAGLKKVDRQYKEAVRSAAGTDMLLQEEAGFLEAEDPMERTYKFKQDDIVEAVDVGAANKKFELSLPEFGPYTLDYSRNGRELLIGGRKGHVASVDWRTGKLDCELHLNETVNSVKYLHNDQYFAVAQKKYTFIYDKLGTELHRLKQHVEATLLDFLPYHFLLATAGHTGFLKYHDVSTGQLVSEIRTKLGPTQAMKQNPWNAVMHLGHGNGTVSLWSPNMSTPLAKIQSSRGPVRDVAIDREGKYMAVSGADKTLKIWDLRKFKEIDSYYTPTPASSLDISDTGLLSVSWGPHVTVWKDVFKSKQNSPYMNHLIPSSKIEKIKFVPFEDILGAGHEKGMSSLIIPGSGEANYDALELNPYETAKQRQQQEVRSLINKLSPDTISLDPNVIGTVDKRSSSMRLKPQEINELVSQENQDKEDKMAVRPEVKGKNSALRRHLRKKKQNVIDQRKLRIEKNLKMEKEARQRRHREFKGIPEEKDLLGPALSRFK</sequence>
<dbReference type="GO" id="GO:0030686">
    <property type="term" value="C:90S preribosome"/>
    <property type="evidence" value="ECO:0007669"/>
    <property type="project" value="TreeGrafter"/>
</dbReference>
<dbReference type="PROSITE" id="PS50082">
    <property type="entry name" value="WD_REPEATS_2"/>
    <property type="match status" value="1"/>
</dbReference>
<keyword evidence="5" id="KW-0677">Repeat</keyword>
<dbReference type="FunFam" id="2.130.10.10:FF:000378">
    <property type="entry name" value="U3 small nucleolar RNA-associated protein 7"/>
    <property type="match status" value="1"/>
</dbReference>
<dbReference type="InterPro" id="IPR040315">
    <property type="entry name" value="WDR46/Utp7"/>
</dbReference>
<feature type="domain" description="BING4 C-terminal" evidence="10">
    <location>
        <begin position="346"/>
        <end position="425"/>
    </location>
</feature>
<evidence type="ECO:0000256" key="5">
    <source>
        <dbReference type="ARBA" id="ARBA00022737"/>
    </source>
</evidence>
<feature type="region of interest" description="Disordered" evidence="9">
    <location>
        <begin position="1"/>
        <end position="35"/>
    </location>
</feature>
<evidence type="ECO:0000313" key="12">
    <source>
        <dbReference type="Proteomes" id="UP000054251"/>
    </source>
</evidence>
<feature type="compositionally biased region" description="Basic and acidic residues" evidence="9">
    <location>
        <begin position="510"/>
        <end position="519"/>
    </location>
</feature>
<feature type="region of interest" description="Disordered" evidence="9">
    <location>
        <begin position="449"/>
        <end position="471"/>
    </location>
</feature>
<comment type="function">
    <text evidence="1">Involved in nucleolar processing of pre-18S ribosomal RNA.</text>
</comment>
<keyword evidence="3" id="KW-0698">rRNA processing</keyword>
<evidence type="ECO:0000256" key="2">
    <source>
        <dbReference type="ARBA" id="ARBA00004604"/>
    </source>
</evidence>
<dbReference type="OrthoDB" id="10251154at2759"/>
<protein>
    <recommendedName>
        <fullName evidence="7">U three protein 7</fullName>
    </recommendedName>
</protein>
<evidence type="ECO:0000259" key="10">
    <source>
        <dbReference type="SMART" id="SM01033"/>
    </source>
</evidence>
<comment type="subcellular location">
    <subcellularLocation>
        <location evidence="2">Nucleus</location>
        <location evidence="2">Nucleolus</location>
    </subcellularLocation>
</comment>
<feature type="region of interest" description="Disordered" evidence="9">
    <location>
        <begin position="497"/>
        <end position="528"/>
    </location>
</feature>
<dbReference type="InterPro" id="IPR001680">
    <property type="entry name" value="WD40_rpt"/>
</dbReference>
<keyword evidence="12" id="KW-1185">Reference proteome</keyword>
<dbReference type="Pfam" id="PF08149">
    <property type="entry name" value="BING4CT"/>
    <property type="match status" value="1"/>
</dbReference>
<comment type="caution">
    <text evidence="11">The sequence shown here is derived from an EMBL/GenBank/DDBJ whole genome shotgun (WGS) entry which is preliminary data.</text>
</comment>
<dbReference type="SUPFAM" id="SSF50978">
    <property type="entry name" value="WD40 repeat-like"/>
    <property type="match status" value="1"/>
</dbReference>
<dbReference type="SMART" id="SM01033">
    <property type="entry name" value="BING4CT"/>
    <property type="match status" value="1"/>
</dbReference>
<dbReference type="GeneID" id="26839313"/>
<evidence type="ECO:0000256" key="3">
    <source>
        <dbReference type="ARBA" id="ARBA00022552"/>
    </source>
</evidence>
<dbReference type="Pfam" id="PF00400">
    <property type="entry name" value="WD40"/>
    <property type="match status" value="1"/>
</dbReference>
<dbReference type="PROSITE" id="PS50294">
    <property type="entry name" value="WD_REPEATS_REGION"/>
    <property type="match status" value="1"/>
</dbReference>
<accession>A0A0V1Q0L5</accession>
<dbReference type="PANTHER" id="PTHR14085:SF3">
    <property type="entry name" value="WD REPEAT-CONTAINING PROTEIN 46"/>
    <property type="match status" value="1"/>
</dbReference>
<evidence type="ECO:0000256" key="9">
    <source>
        <dbReference type="SAM" id="MobiDB-lite"/>
    </source>
</evidence>
<organism evidence="11 12">
    <name type="scientific">Debaryomyces fabryi</name>
    <dbReference type="NCBI Taxonomy" id="58627"/>
    <lineage>
        <taxon>Eukaryota</taxon>
        <taxon>Fungi</taxon>
        <taxon>Dikarya</taxon>
        <taxon>Ascomycota</taxon>
        <taxon>Saccharomycotina</taxon>
        <taxon>Pichiomycetes</taxon>
        <taxon>Debaryomycetaceae</taxon>
        <taxon>Debaryomyces</taxon>
    </lineage>
</organism>
<dbReference type="RefSeq" id="XP_015468034.1">
    <property type="nucleotide sequence ID" value="XM_015611134.1"/>
</dbReference>
<name>A0A0V1Q0L5_9ASCO</name>
<proteinExistence type="predicted"/>
<dbReference type="EMBL" id="LMYN01000039">
    <property type="protein sequence ID" value="KSA01932.1"/>
    <property type="molecule type" value="Genomic_DNA"/>
</dbReference>
<dbReference type="SMART" id="SM00320">
    <property type="entry name" value="WD40"/>
    <property type="match status" value="6"/>
</dbReference>
<evidence type="ECO:0000256" key="8">
    <source>
        <dbReference type="PROSITE-ProRule" id="PRU00221"/>
    </source>
</evidence>
<reference evidence="11 12" key="1">
    <citation type="submission" date="2015-11" db="EMBL/GenBank/DDBJ databases">
        <title>The genome of Debaryomyces fabryi.</title>
        <authorList>
            <person name="Tafer H."/>
            <person name="Lopandic K."/>
        </authorList>
    </citation>
    <scope>NUCLEOTIDE SEQUENCE [LARGE SCALE GENOMIC DNA]</scope>
    <source>
        <strain evidence="11 12">CBS 789</strain>
    </source>
</reference>
<evidence type="ECO:0000256" key="1">
    <source>
        <dbReference type="ARBA" id="ARBA00004099"/>
    </source>
</evidence>
<dbReference type="InterPro" id="IPR015943">
    <property type="entry name" value="WD40/YVTN_repeat-like_dom_sf"/>
</dbReference>